<proteinExistence type="predicted"/>
<dbReference type="Gene3D" id="3.40.50.2300">
    <property type="match status" value="1"/>
</dbReference>
<evidence type="ECO:0000313" key="2">
    <source>
        <dbReference type="Proteomes" id="UP000028181"/>
    </source>
</evidence>
<dbReference type="InterPro" id="IPR011006">
    <property type="entry name" value="CheY-like_superfamily"/>
</dbReference>
<dbReference type="PATRIC" id="fig|1028800.3.peg.3305"/>
<evidence type="ECO:0008006" key="3">
    <source>
        <dbReference type="Google" id="ProtNLM"/>
    </source>
</evidence>
<dbReference type="HOGENOM" id="CLU_2143188_0_0_5"/>
<sequence length="112" mass="12146">MLRILVVDREFLVAMEVETVLTEALACEVKVATPHTYIVELESGWFDVIVIDSGLIGGEAGLRLRASGPGLVFTTLNVEDMDGLKGWDGITVVAKPFNDHHLVEAVKNAAQL</sequence>
<gene>
    <name evidence="1" type="ORF">RG540_CH32540</name>
</gene>
<accession>A0A068STA3</accession>
<evidence type="ECO:0000313" key="1">
    <source>
        <dbReference type="EMBL" id="CDN49418.1"/>
    </source>
</evidence>
<dbReference type="Proteomes" id="UP000028181">
    <property type="component" value="Chromosome I"/>
</dbReference>
<keyword evidence="2" id="KW-1185">Reference proteome</keyword>
<dbReference type="EMBL" id="HG938353">
    <property type="protein sequence ID" value="CDN49418.1"/>
    <property type="molecule type" value="Genomic_DNA"/>
</dbReference>
<name>A0A068STA3_NEOGA</name>
<reference evidence="2" key="1">
    <citation type="journal article" date="2014" name="BMC Genomics">
        <title>Genome sequencing of two Neorhizobium galegae strains reveals a noeT gene responsible for the unusual acetylation of the nodulation factors.</title>
        <authorList>
            <person name="Osterman J."/>
            <person name="Marsh J."/>
            <person name="Laine P.K."/>
            <person name="Zeng Z."/>
            <person name="Alatalo E."/>
            <person name="Sullivan J.T."/>
            <person name="Young J.P."/>
            <person name="Thomas-Oates J."/>
            <person name="Paulin L."/>
            <person name="Lindstrom K."/>
        </authorList>
    </citation>
    <scope>NUCLEOTIDE SEQUENCE [LARGE SCALE GENOMIC DNA]</scope>
    <source>
        <strain evidence="2">HAMBI 540</strain>
    </source>
</reference>
<protein>
    <recommendedName>
        <fullName evidence="3">Response regulatory domain-containing protein</fullName>
    </recommendedName>
</protein>
<dbReference type="eggNOG" id="ENOG50318YY">
    <property type="taxonomic scope" value="Bacteria"/>
</dbReference>
<dbReference type="AlphaFoldDB" id="A0A068STA3"/>
<dbReference type="SUPFAM" id="SSF52172">
    <property type="entry name" value="CheY-like"/>
    <property type="match status" value="1"/>
</dbReference>
<organism evidence="1 2">
    <name type="scientific">Neorhizobium galegae bv. orientalis str. HAMBI 540</name>
    <dbReference type="NCBI Taxonomy" id="1028800"/>
    <lineage>
        <taxon>Bacteria</taxon>
        <taxon>Pseudomonadati</taxon>
        <taxon>Pseudomonadota</taxon>
        <taxon>Alphaproteobacteria</taxon>
        <taxon>Hyphomicrobiales</taxon>
        <taxon>Rhizobiaceae</taxon>
        <taxon>Rhizobium/Agrobacterium group</taxon>
        <taxon>Neorhizobium</taxon>
    </lineage>
</organism>
<dbReference type="KEGG" id="ngg:RG540_CH32540"/>